<protein>
    <recommendedName>
        <fullName evidence="3">C2H2-type domain-containing protein</fullName>
    </recommendedName>
</protein>
<dbReference type="VEuPathDB" id="MicrosporidiaDB:VICG_01681"/>
<keyword evidence="1" id="KW-0479">Metal-binding</keyword>
<dbReference type="Gene3D" id="3.30.160.60">
    <property type="entry name" value="Classic Zinc Finger"/>
    <property type="match status" value="1"/>
</dbReference>
<dbReference type="PROSITE" id="PS50157">
    <property type="entry name" value="ZINC_FINGER_C2H2_2"/>
    <property type="match status" value="1"/>
</dbReference>
<dbReference type="OrthoDB" id="2194328at2759"/>
<evidence type="ECO:0000313" key="5">
    <source>
        <dbReference type="Proteomes" id="UP000011082"/>
    </source>
</evidence>
<dbReference type="RefSeq" id="XP_007605126.1">
    <property type="nucleotide sequence ID" value="XM_007605064.1"/>
</dbReference>
<evidence type="ECO:0000256" key="1">
    <source>
        <dbReference type="PROSITE-ProRule" id="PRU00042"/>
    </source>
</evidence>
<dbReference type="HOGENOM" id="CLU_2225253_0_0_1"/>
<keyword evidence="1" id="KW-0862">Zinc</keyword>
<dbReference type="PROSITE" id="PS00028">
    <property type="entry name" value="ZINC_FINGER_C2H2_1"/>
    <property type="match status" value="1"/>
</dbReference>
<feature type="domain" description="C2H2-type" evidence="3">
    <location>
        <begin position="82"/>
        <end position="106"/>
    </location>
</feature>
<dbReference type="InterPro" id="IPR013087">
    <property type="entry name" value="Znf_C2H2_type"/>
</dbReference>
<feature type="region of interest" description="Disordered" evidence="2">
    <location>
        <begin position="1"/>
        <end position="22"/>
    </location>
</feature>
<dbReference type="GO" id="GO:0008270">
    <property type="term" value="F:zinc ion binding"/>
    <property type="evidence" value="ECO:0007669"/>
    <property type="project" value="UniProtKB-KW"/>
</dbReference>
<organism evidence="4 5">
    <name type="scientific">Vittaforma corneae (strain ATCC 50505)</name>
    <name type="common">Microsporidian parasite</name>
    <name type="synonym">Nosema corneum</name>
    <dbReference type="NCBI Taxonomy" id="993615"/>
    <lineage>
        <taxon>Eukaryota</taxon>
        <taxon>Fungi</taxon>
        <taxon>Fungi incertae sedis</taxon>
        <taxon>Microsporidia</taxon>
        <taxon>Nosematidae</taxon>
        <taxon>Vittaforma</taxon>
    </lineage>
</organism>
<sequence length="106" mass="12316">MDLSASLQKCEQSQGDKKRTNEGVSVILEQQKAVEEAMNAPLRRFRLEPVSIDTLSGQPLVTKMWVTDEAYLKTQKKEKEVYKCEVCNKTFDKRQKMLLHARFHTK</sequence>
<feature type="compositionally biased region" description="Polar residues" evidence="2">
    <location>
        <begin position="1"/>
        <end position="13"/>
    </location>
</feature>
<dbReference type="InParanoid" id="L2GKA0"/>
<dbReference type="Proteomes" id="UP000011082">
    <property type="component" value="Unassembled WGS sequence"/>
</dbReference>
<dbReference type="OMA" id="HMNMHEK"/>
<evidence type="ECO:0000256" key="2">
    <source>
        <dbReference type="SAM" id="MobiDB-lite"/>
    </source>
</evidence>
<keyword evidence="5" id="KW-1185">Reference proteome</keyword>
<dbReference type="GeneID" id="19882391"/>
<reference evidence="5" key="1">
    <citation type="submission" date="2011-05" db="EMBL/GenBank/DDBJ databases">
        <title>The genome sequence of Vittaforma corneae strain ATCC 50505.</title>
        <authorList>
            <consortium name="The Broad Institute Genome Sequencing Platform"/>
            <person name="Cuomo C."/>
            <person name="Didier E."/>
            <person name="Bowers L."/>
            <person name="Young S.K."/>
            <person name="Zeng Q."/>
            <person name="Gargeya S."/>
            <person name="Fitzgerald M."/>
            <person name="Haas B."/>
            <person name="Abouelleil A."/>
            <person name="Alvarado L."/>
            <person name="Arachchi H.M."/>
            <person name="Berlin A."/>
            <person name="Chapman S.B."/>
            <person name="Gearin G."/>
            <person name="Goldberg J."/>
            <person name="Griggs A."/>
            <person name="Gujja S."/>
            <person name="Hansen M."/>
            <person name="Heiman D."/>
            <person name="Howarth C."/>
            <person name="Larimer J."/>
            <person name="Lui A."/>
            <person name="MacDonald P.J.P."/>
            <person name="McCowen C."/>
            <person name="Montmayeur A."/>
            <person name="Murphy C."/>
            <person name="Neiman D."/>
            <person name="Pearson M."/>
            <person name="Priest M."/>
            <person name="Roberts A."/>
            <person name="Saif S."/>
            <person name="Shea T."/>
            <person name="Sisk P."/>
            <person name="Stolte C."/>
            <person name="Sykes S."/>
            <person name="Wortman J."/>
            <person name="Nusbaum C."/>
            <person name="Birren B."/>
        </authorList>
    </citation>
    <scope>NUCLEOTIDE SEQUENCE [LARGE SCALE GENOMIC DNA]</scope>
    <source>
        <strain evidence="5">ATCC 50505</strain>
    </source>
</reference>
<dbReference type="AlphaFoldDB" id="L2GKA0"/>
<proteinExistence type="predicted"/>
<dbReference type="EMBL" id="JH370146">
    <property type="protein sequence ID" value="ELA41308.1"/>
    <property type="molecule type" value="Genomic_DNA"/>
</dbReference>
<keyword evidence="1" id="KW-0863">Zinc-finger</keyword>
<dbReference type="SUPFAM" id="SSF57667">
    <property type="entry name" value="beta-beta-alpha zinc fingers"/>
    <property type="match status" value="1"/>
</dbReference>
<name>L2GKA0_VITCO</name>
<gene>
    <name evidence="4" type="ORF">VICG_01681</name>
</gene>
<evidence type="ECO:0000259" key="3">
    <source>
        <dbReference type="PROSITE" id="PS50157"/>
    </source>
</evidence>
<dbReference type="InterPro" id="IPR036236">
    <property type="entry name" value="Znf_C2H2_sf"/>
</dbReference>
<accession>L2GKA0</accession>
<evidence type="ECO:0000313" key="4">
    <source>
        <dbReference type="EMBL" id="ELA41308.1"/>
    </source>
</evidence>